<feature type="short sequence motif" description="GXSXG" evidence="2">
    <location>
        <begin position="36"/>
        <end position="40"/>
    </location>
</feature>
<feature type="active site" description="Nucleophile" evidence="2">
    <location>
        <position position="38"/>
    </location>
</feature>
<dbReference type="CDD" id="cd07207">
    <property type="entry name" value="Pat_ExoU_VipD_like"/>
    <property type="match status" value="1"/>
</dbReference>
<protein>
    <submittedName>
        <fullName evidence="4">Patatin-like phospholipase</fullName>
    </submittedName>
</protein>
<dbReference type="STRING" id="29367.CLPUN_44350"/>
<comment type="caution">
    <text evidence="4">The sequence shown here is derived from an EMBL/GenBank/DDBJ whole genome shotgun (WGS) entry which is preliminary data.</text>
</comment>
<gene>
    <name evidence="4" type="ORF">CLPUN_44350</name>
</gene>
<reference evidence="4 5" key="1">
    <citation type="submission" date="2016-05" db="EMBL/GenBank/DDBJ databases">
        <title>Microbial solvent formation.</title>
        <authorList>
            <person name="Poehlein A."/>
            <person name="Montoya Solano J.D."/>
            <person name="Flitsch S."/>
            <person name="Krabben P."/>
            <person name="Duerre P."/>
            <person name="Daniel R."/>
        </authorList>
    </citation>
    <scope>NUCLEOTIDE SEQUENCE [LARGE SCALE GENOMIC DNA]</scope>
    <source>
        <strain evidence="4 5">DSM 2619</strain>
    </source>
</reference>
<evidence type="ECO:0000313" key="5">
    <source>
        <dbReference type="Proteomes" id="UP000190890"/>
    </source>
</evidence>
<dbReference type="InterPro" id="IPR052580">
    <property type="entry name" value="Lipid_Hydrolase"/>
</dbReference>
<dbReference type="GO" id="GO:0016042">
    <property type="term" value="P:lipid catabolic process"/>
    <property type="evidence" value="ECO:0007669"/>
    <property type="project" value="UniProtKB-UniRule"/>
</dbReference>
<dbReference type="Gene3D" id="3.40.1090.10">
    <property type="entry name" value="Cytosolic phospholipase A2 catalytic domain"/>
    <property type="match status" value="2"/>
</dbReference>
<keyword evidence="5" id="KW-1185">Reference proteome</keyword>
<dbReference type="SUPFAM" id="SSF52151">
    <property type="entry name" value="FabD/lysophospholipase-like"/>
    <property type="match status" value="1"/>
</dbReference>
<keyword evidence="1 2" id="KW-0443">Lipid metabolism</keyword>
<dbReference type="PROSITE" id="PS51635">
    <property type="entry name" value="PNPLA"/>
    <property type="match status" value="1"/>
</dbReference>
<dbReference type="PANTHER" id="PTHR46394:SF1">
    <property type="entry name" value="PNPLA DOMAIN-CONTAINING PROTEIN"/>
    <property type="match status" value="1"/>
</dbReference>
<evidence type="ECO:0000313" key="4">
    <source>
        <dbReference type="EMBL" id="OOM73681.1"/>
    </source>
</evidence>
<dbReference type="RefSeq" id="WP_077849377.1">
    <property type="nucleotide sequence ID" value="NZ_LZZM01000212.1"/>
</dbReference>
<dbReference type="Proteomes" id="UP000190890">
    <property type="component" value="Unassembled WGS sequence"/>
</dbReference>
<evidence type="ECO:0000256" key="2">
    <source>
        <dbReference type="PROSITE-ProRule" id="PRU01161"/>
    </source>
</evidence>
<dbReference type="InterPro" id="IPR016035">
    <property type="entry name" value="Acyl_Trfase/lysoPLipase"/>
</dbReference>
<feature type="short sequence motif" description="DGA/G" evidence="2">
    <location>
        <begin position="193"/>
        <end position="195"/>
    </location>
</feature>
<feature type="short sequence motif" description="GXGXXG" evidence="2">
    <location>
        <begin position="10"/>
        <end position="15"/>
    </location>
</feature>
<keyword evidence="2" id="KW-0442">Lipid degradation</keyword>
<dbReference type="OrthoDB" id="9770965at2"/>
<dbReference type="GO" id="GO:0016787">
    <property type="term" value="F:hydrolase activity"/>
    <property type="evidence" value="ECO:0007669"/>
    <property type="project" value="UniProtKB-UniRule"/>
</dbReference>
<feature type="domain" description="PNPLA" evidence="3">
    <location>
        <begin position="6"/>
        <end position="206"/>
    </location>
</feature>
<name>A0A1S8T7W0_9CLOT</name>
<feature type="active site" description="Proton acceptor" evidence="2">
    <location>
        <position position="193"/>
    </location>
</feature>
<evidence type="ECO:0000256" key="1">
    <source>
        <dbReference type="ARBA" id="ARBA00023098"/>
    </source>
</evidence>
<keyword evidence="2" id="KW-0378">Hydrolase</keyword>
<dbReference type="EMBL" id="LZZM01000212">
    <property type="protein sequence ID" value="OOM73681.1"/>
    <property type="molecule type" value="Genomic_DNA"/>
</dbReference>
<dbReference type="PANTHER" id="PTHR46394">
    <property type="entry name" value="ANNEXIN"/>
    <property type="match status" value="1"/>
</dbReference>
<evidence type="ECO:0000259" key="3">
    <source>
        <dbReference type="PROSITE" id="PS51635"/>
    </source>
</evidence>
<organism evidence="4 5">
    <name type="scientific">Clostridium puniceum</name>
    <dbReference type="NCBI Taxonomy" id="29367"/>
    <lineage>
        <taxon>Bacteria</taxon>
        <taxon>Bacillati</taxon>
        <taxon>Bacillota</taxon>
        <taxon>Clostridia</taxon>
        <taxon>Eubacteriales</taxon>
        <taxon>Clostridiaceae</taxon>
        <taxon>Clostridium</taxon>
    </lineage>
</organism>
<proteinExistence type="predicted"/>
<sequence>MLKCDAVFQGGGVKGIGLVGAVKAIEKKYNFVNLVGNSAGAIVASLLAVGYTGEEIEHELKNLNYLKFKDETLIDKMGIPGKILSTVLEYGIYEGNYFRDWIEELFKAKGKTTFGDIRMNDSTDEKYSYKFSAISSDLTEKKMIVIPQDLKYFGFDPDKFSISLAVRMSMSIPLYFEPVKLQDTTGKTHYIVDGGVLSNYPIWLLDDGSNNPKWPTIGFKFFENTREVQQSNKDHSISSILEYCEDLVDTMLNAHDKHYISTLKGDFDRTIMIPTEINIDGKNKKINTTYFDITQEESNALLLNGYNAAEKFLETWDFDLWKEKFRS</sequence>
<dbReference type="Pfam" id="PF01734">
    <property type="entry name" value="Patatin"/>
    <property type="match status" value="1"/>
</dbReference>
<accession>A0A1S8T7W0</accession>
<dbReference type="InterPro" id="IPR002641">
    <property type="entry name" value="PNPLA_dom"/>
</dbReference>
<dbReference type="AlphaFoldDB" id="A0A1S8T7W0"/>